<accession>A0A0D0VRJ0</accession>
<evidence type="ECO:0000256" key="3">
    <source>
        <dbReference type="ARBA" id="ARBA00022833"/>
    </source>
</evidence>
<dbReference type="Pfam" id="PF18044">
    <property type="entry name" value="zf-CCCH_4"/>
    <property type="match status" value="1"/>
</dbReference>
<dbReference type="OrthoDB" id="20729at2759"/>
<dbReference type="GO" id="GO:0008270">
    <property type="term" value="F:zinc ion binding"/>
    <property type="evidence" value="ECO:0007669"/>
    <property type="project" value="UniProtKB-KW"/>
</dbReference>
<name>A0A0D0VRJ0_CRYGA</name>
<dbReference type="AlphaFoldDB" id="A0A0D0VRJ0"/>
<reference evidence="7" key="1">
    <citation type="submission" date="2015-01" db="EMBL/GenBank/DDBJ databases">
        <title>The Genome Sequence of Cryptococcus gattii CA1280.</title>
        <authorList>
            <consortium name="The Broad Institute Genomics Platform"/>
            <person name="Cuomo C."/>
            <person name="Litvintseva A."/>
            <person name="Chen Y."/>
            <person name="Heitman J."/>
            <person name="Sun S."/>
            <person name="Springer D."/>
            <person name="Dromer F."/>
            <person name="Young S."/>
            <person name="Zeng Q."/>
            <person name="Gargeya S."/>
            <person name="Abouelleil A."/>
            <person name="Alvarado L."/>
            <person name="Chapman S.B."/>
            <person name="Gainer-Dewar J."/>
            <person name="Goldberg J."/>
            <person name="Griggs A."/>
            <person name="Gujja S."/>
            <person name="Hansen M."/>
            <person name="Howarth C."/>
            <person name="Imamovic A."/>
            <person name="Larimer J."/>
            <person name="Murphy C."/>
            <person name="Naylor J."/>
            <person name="Pearson M."/>
            <person name="Priest M."/>
            <person name="Roberts A."/>
            <person name="Saif S."/>
            <person name="Shea T."/>
            <person name="Sykes S."/>
            <person name="Wortman J."/>
            <person name="Nusbaum C."/>
            <person name="Birren B."/>
        </authorList>
    </citation>
    <scope>NUCLEOTIDE SEQUENCE [LARGE SCALE GENOMIC DNA]</scope>
    <source>
        <strain evidence="7">CA1280</strain>
    </source>
</reference>
<keyword evidence="1 4" id="KW-0479">Metal-binding</keyword>
<protein>
    <recommendedName>
        <fullName evidence="6">C3H1-type domain-containing protein</fullName>
    </recommendedName>
</protein>
<evidence type="ECO:0000256" key="4">
    <source>
        <dbReference type="PROSITE-ProRule" id="PRU00723"/>
    </source>
</evidence>
<dbReference type="SUPFAM" id="SSF90229">
    <property type="entry name" value="CCCH zinc finger"/>
    <property type="match status" value="1"/>
</dbReference>
<dbReference type="EMBL" id="KN847974">
    <property type="protein sequence ID" value="KIR49696.1"/>
    <property type="molecule type" value="Genomic_DNA"/>
</dbReference>
<evidence type="ECO:0000256" key="1">
    <source>
        <dbReference type="ARBA" id="ARBA00022723"/>
    </source>
</evidence>
<dbReference type="InterPro" id="IPR036855">
    <property type="entry name" value="Znf_CCCH_sf"/>
</dbReference>
<dbReference type="Gene3D" id="4.10.1000.10">
    <property type="entry name" value="Zinc finger, CCCH-type"/>
    <property type="match status" value="1"/>
</dbReference>
<keyword evidence="3 4" id="KW-0862">Zinc</keyword>
<dbReference type="PROSITE" id="PS50103">
    <property type="entry name" value="ZF_C3H1"/>
    <property type="match status" value="1"/>
</dbReference>
<dbReference type="InterPro" id="IPR000571">
    <property type="entry name" value="Znf_CCCH"/>
</dbReference>
<dbReference type="HOGENOM" id="CLU_509095_0_0_1"/>
<feature type="domain" description="C3H1-type" evidence="6">
    <location>
        <begin position="1"/>
        <end position="28"/>
    </location>
</feature>
<dbReference type="GO" id="GO:0005634">
    <property type="term" value="C:nucleus"/>
    <property type="evidence" value="ECO:0007669"/>
    <property type="project" value="TreeGrafter"/>
</dbReference>
<gene>
    <name evidence="7" type="ORF">I312_00786</name>
</gene>
<evidence type="ECO:0000256" key="2">
    <source>
        <dbReference type="ARBA" id="ARBA00022771"/>
    </source>
</evidence>
<dbReference type="SMART" id="SM00356">
    <property type="entry name" value="ZnF_C3H1"/>
    <property type="match status" value="1"/>
</dbReference>
<dbReference type="InterPro" id="IPR041367">
    <property type="entry name" value="Znf-CCCH_4"/>
</dbReference>
<feature type="zinc finger region" description="C3H1-type" evidence="4">
    <location>
        <begin position="1"/>
        <end position="28"/>
    </location>
</feature>
<dbReference type="PANTHER" id="PTHR21099:SF2">
    <property type="entry name" value="SI:CH211-113E8.11"/>
    <property type="match status" value="1"/>
</dbReference>
<keyword evidence="2 4" id="KW-0863">Zinc-finger</keyword>
<proteinExistence type="predicted"/>
<feature type="compositionally biased region" description="Low complexity" evidence="5">
    <location>
        <begin position="349"/>
        <end position="358"/>
    </location>
</feature>
<organism evidence="7">
    <name type="scientific">Cryptococcus bacillisporus CA1280</name>
    <dbReference type="NCBI Taxonomy" id="1296109"/>
    <lineage>
        <taxon>Eukaryota</taxon>
        <taxon>Fungi</taxon>
        <taxon>Dikarya</taxon>
        <taxon>Basidiomycota</taxon>
        <taxon>Agaricomycotina</taxon>
        <taxon>Tremellomycetes</taxon>
        <taxon>Tremellales</taxon>
        <taxon>Cryptococcaceae</taxon>
        <taxon>Cryptococcus</taxon>
        <taxon>Cryptococcus gattii species complex</taxon>
    </lineage>
</organism>
<evidence type="ECO:0000313" key="7">
    <source>
        <dbReference type="EMBL" id="KIR49696.1"/>
    </source>
</evidence>
<feature type="region of interest" description="Disordered" evidence="5">
    <location>
        <begin position="349"/>
        <end position="375"/>
    </location>
</feature>
<evidence type="ECO:0000256" key="5">
    <source>
        <dbReference type="SAM" id="MobiDB-lite"/>
    </source>
</evidence>
<sequence>MASAQVCRNYLNGNCRYGNSCKFYHPPRTAQNNQPALKLPFQFTEDTIRNDLTIELPQWILSVYGAAKYEPNLIYEGELSPEELRWRSVLALKEGKVQEYIKEEETLVSNAKAKIASLVADLSATNKLAQKLHQTRFINGQQPGAPRPKDFSESGVVPSTQIFAPSEMASETRPGSTPFGARSNVSAFGGGNGSSFGSGGSVFGAVNRVNPFSTVPAGGGASSGSAFGQSAFGAGKPPAFGSSAFGSSAFGAGSQTGSAFGSPAVSGGGAFGQAAFGQKSAGAPAFGTSTFGLTNPSTKSAFGSSAFGQSAKPSVTSSFGSSAPLSAFSQDNKPVKSAFGSSQAPSAFASTSQTTATPMPGTAFGQSAFGKPSGTTAVNPAATSVFGQSTFGQDAKQNPFGTQPQEAVAAGSGFGLNQPPAPAAGGFGAFTNTAPTPTNPFGQSSAPANPFVKSASATQPTSLSSFAAPATSAFGSASAFGAAYPSKSTFGFANTSDSRPAANGFSALNSALKQPQLSVPVPPGWSYDDPWTWLLYGNAETDNSGTLEDEFLDAFKHATFDLGNIPSMPPPLDLRT</sequence>
<evidence type="ECO:0000259" key="6">
    <source>
        <dbReference type="PROSITE" id="PS50103"/>
    </source>
</evidence>
<dbReference type="PANTHER" id="PTHR21099">
    <property type="entry name" value="RAD201"/>
    <property type="match status" value="1"/>
</dbReference>